<comment type="caution">
    <text evidence="1">The sequence shown here is derived from an EMBL/GenBank/DDBJ whole genome shotgun (WGS) entry which is preliminary data.</text>
</comment>
<evidence type="ECO:0000313" key="2">
    <source>
        <dbReference type="Proteomes" id="UP000468443"/>
    </source>
</evidence>
<protein>
    <submittedName>
        <fullName evidence="1">Uncharacterized protein</fullName>
    </submittedName>
</protein>
<evidence type="ECO:0000313" key="1">
    <source>
        <dbReference type="EMBL" id="NER11799.1"/>
    </source>
</evidence>
<dbReference type="AlphaFoldDB" id="A0A6P0UIY7"/>
<dbReference type="RefSeq" id="WP_163694254.1">
    <property type="nucleotide sequence ID" value="NZ_JAABOP010000018.1"/>
</dbReference>
<gene>
    <name evidence="1" type="ORF">GWK09_14830</name>
</gene>
<proteinExistence type="predicted"/>
<sequence>MTLSELHNKLQETGVPSESYYLHGLYGSSNDDGKVALSINRGKHFIEYEIYRMSRGQRTTENVFTEESKACEYLFKKIRDSWILKKIHQIQDLKNMSIEARLVASGLKDEFEYCLAHDKTRAVYLLRWLEVEQSVINSLVH</sequence>
<keyword evidence="2" id="KW-1185">Reference proteome</keyword>
<name>A0A6P0UIY7_9FLAO</name>
<organism evidence="1 2">
    <name type="scientific">Muriicola jejuensis</name>
    <dbReference type="NCBI Taxonomy" id="504488"/>
    <lineage>
        <taxon>Bacteria</taxon>
        <taxon>Pseudomonadati</taxon>
        <taxon>Bacteroidota</taxon>
        <taxon>Flavobacteriia</taxon>
        <taxon>Flavobacteriales</taxon>
        <taxon>Flavobacteriaceae</taxon>
        <taxon>Muriicola</taxon>
    </lineage>
</organism>
<reference evidence="1 2" key="1">
    <citation type="submission" date="2020-01" db="EMBL/GenBank/DDBJ databases">
        <title>Muriicola jejuensis KCTC 22299.</title>
        <authorList>
            <person name="Wang G."/>
        </authorList>
    </citation>
    <scope>NUCLEOTIDE SEQUENCE [LARGE SCALE GENOMIC DNA]</scope>
    <source>
        <strain evidence="1 2">KCTC 22299</strain>
    </source>
</reference>
<dbReference type="Proteomes" id="UP000468443">
    <property type="component" value="Unassembled WGS sequence"/>
</dbReference>
<accession>A0A6P0UIY7</accession>
<dbReference type="EMBL" id="JAABOP010000018">
    <property type="protein sequence ID" value="NER11799.1"/>
    <property type="molecule type" value="Genomic_DNA"/>
</dbReference>